<keyword evidence="2" id="KW-1185">Reference proteome</keyword>
<dbReference type="STRING" id="1314782.A0A165UE82"/>
<name>A0A165UE82_9AGAM</name>
<reference evidence="1 2" key="1">
    <citation type="journal article" date="2016" name="Mol. Biol. Evol.">
        <title>Comparative Genomics of Early-Diverging Mushroom-Forming Fungi Provides Insights into the Origins of Lignocellulose Decay Capabilities.</title>
        <authorList>
            <person name="Nagy L.G."/>
            <person name="Riley R."/>
            <person name="Tritt A."/>
            <person name="Adam C."/>
            <person name="Daum C."/>
            <person name="Floudas D."/>
            <person name="Sun H."/>
            <person name="Yadav J.S."/>
            <person name="Pangilinan J."/>
            <person name="Larsson K.H."/>
            <person name="Matsuura K."/>
            <person name="Barry K."/>
            <person name="Labutti K."/>
            <person name="Kuo R."/>
            <person name="Ohm R.A."/>
            <person name="Bhattacharya S.S."/>
            <person name="Shirouzu T."/>
            <person name="Yoshinaga Y."/>
            <person name="Martin F.M."/>
            <person name="Grigoriev I.V."/>
            <person name="Hibbett D.S."/>
        </authorList>
    </citation>
    <scope>NUCLEOTIDE SEQUENCE [LARGE SCALE GENOMIC DNA]</scope>
    <source>
        <strain evidence="1 2">HHB14362 ss-1</strain>
    </source>
</reference>
<protein>
    <submittedName>
        <fullName evidence="1">Uncharacterized protein</fullName>
    </submittedName>
</protein>
<accession>A0A165UE82</accession>
<gene>
    <name evidence="1" type="ORF">NEOLEDRAFT_1129947</name>
</gene>
<sequence length="73" mass="8469">MQNRQMHICAKTSDIEELCTLCKPLPLPEGSPELVTVLPMKAERKKAREELVIDNVNTEWRSSDKSDRWFLLV</sequence>
<dbReference type="OrthoDB" id="10248838at2759"/>
<evidence type="ECO:0000313" key="2">
    <source>
        <dbReference type="Proteomes" id="UP000076761"/>
    </source>
</evidence>
<dbReference type="AlphaFoldDB" id="A0A165UE82"/>
<organism evidence="1 2">
    <name type="scientific">Neolentinus lepideus HHB14362 ss-1</name>
    <dbReference type="NCBI Taxonomy" id="1314782"/>
    <lineage>
        <taxon>Eukaryota</taxon>
        <taxon>Fungi</taxon>
        <taxon>Dikarya</taxon>
        <taxon>Basidiomycota</taxon>
        <taxon>Agaricomycotina</taxon>
        <taxon>Agaricomycetes</taxon>
        <taxon>Gloeophyllales</taxon>
        <taxon>Gloeophyllaceae</taxon>
        <taxon>Neolentinus</taxon>
    </lineage>
</organism>
<proteinExistence type="predicted"/>
<dbReference type="InParanoid" id="A0A165UE82"/>
<dbReference type="Proteomes" id="UP000076761">
    <property type="component" value="Unassembled WGS sequence"/>
</dbReference>
<dbReference type="EMBL" id="KV425559">
    <property type="protein sequence ID" value="KZT28022.1"/>
    <property type="molecule type" value="Genomic_DNA"/>
</dbReference>
<evidence type="ECO:0000313" key="1">
    <source>
        <dbReference type="EMBL" id="KZT28022.1"/>
    </source>
</evidence>